<dbReference type="Proteomes" id="UP001146120">
    <property type="component" value="Unassembled WGS sequence"/>
</dbReference>
<keyword evidence="1" id="KW-0732">Signal</keyword>
<feature type="signal peptide" evidence="1">
    <location>
        <begin position="1"/>
        <end position="20"/>
    </location>
</feature>
<dbReference type="PANTHER" id="PTHR42834:SF1">
    <property type="entry name" value="ENDONUCLEASE_EXONUCLEASE_PHOSPHATASE FAMILY PROTEIN (AFU_ORTHOLOGUE AFUA_3G09210)"/>
    <property type="match status" value="1"/>
</dbReference>
<keyword evidence="3" id="KW-1185">Reference proteome</keyword>
<dbReference type="InterPro" id="IPR036691">
    <property type="entry name" value="Endo/exonu/phosph_ase_sf"/>
</dbReference>
<accession>A0AAV2Z1Z9</accession>
<sequence>MVSVSFLSKAIAAFVIACAAQMHAQDANTTLVIDERAALSEGFLGCAAAPASPGDRRKDKSQLKYATYNVEFLFLQGLGQLDCPGTGCKWKDVDMAERHIKQIAANIRVLDADILQLNEVEDCSALNAVVHELNALGDNTYKPYLIQGKDSATGQNSALLTRVDPSVDLQRSDASVQLPAPNSKCPGSRASGSKSLSKHFYTTFNVAGFAKPLTIVSAHLLAFPQDKKRCFEREAQATIVSQIAQAALNKGNHVIISGDMNDFAADVPDRNNNKPISNVLGIMTGTSFVNAAANVPQPTRYTQWWDKNRDCVYELTEVSSLDHVLVSKSLSARVNNVVFGNEIFAQSCESFNSDHFPIVVTLQAEV</sequence>
<proteinExistence type="predicted"/>
<feature type="chain" id="PRO_5043393888" description="Endonuclease/exonuclease/phosphatase domain-containing protein" evidence="1">
    <location>
        <begin position="21"/>
        <end position="366"/>
    </location>
</feature>
<reference evidence="2" key="1">
    <citation type="submission" date="2022-11" db="EMBL/GenBank/DDBJ databases">
        <authorList>
            <person name="Morgan W.R."/>
            <person name="Tartar A."/>
        </authorList>
    </citation>
    <scope>NUCLEOTIDE SEQUENCE</scope>
    <source>
        <strain evidence="2">ARSEF 373</strain>
    </source>
</reference>
<dbReference type="Gene3D" id="3.60.10.10">
    <property type="entry name" value="Endonuclease/exonuclease/phosphatase"/>
    <property type="match status" value="1"/>
</dbReference>
<name>A0AAV2Z1Z9_9STRA</name>
<reference evidence="2" key="2">
    <citation type="journal article" date="2023" name="Microbiol Resour">
        <title>Decontamination and Annotation of the Draft Genome Sequence of the Oomycete Lagenidium giganteum ARSEF 373.</title>
        <authorList>
            <person name="Morgan W.R."/>
            <person name="Tartar A."/>
        </authorList>
    </citation>
    <scope>NUCLEOTIDE SEQUENCE</scope>
    <source>
        <strain evidence="2">ARSEF 373</strain>
    </source>
</reference>
<dbReference type="AlphaFoldDB" id="A0AAV2Z1Z9"/>
<comment type="caution">
    <text evidence="2">The sequence shown here is derived from an EMBL/GenBank/DDBJ whole genome shotgun (WGS) entry which is preliminary data.</text>
</comment>
<protein>
    <recommendedName>
        <fullName evidence="4">Endonuclease/exonuclease/phosphatase domain-containing protein</fullName>
    </recommendedName>
</protein>
<dbReference type="SUPFAM" id="SSF56219">
    <property type="entry name" value="DNase I-like"/>
    <property type="match status" value="1"/>
</dbReference>
<evidence type="ECO:0000313" key="2">
    <source>
        <dbReference type="EMBL" id="DBA00426.1"/>
    </source>
</evidence>
<dbReference type="PANTHER" id="PTHR42834">
    <property type="entry name" value="ENDONUCLEASE/EXONUCLEASE/PHOSPHATASE FAMILY PROTEIN (AFU_ORTHOLOGUE AFUA_3G09210)"/>
    <property type="match status" value="1"/>
</dbReference>
<evidence type="ECO:0000313" key="3">
    <source>
        <dbReference type="Proteomes" id="UP001146120"/>
    </source>
</evidence>
<dbReference type="EMBL" id="DAKRPA010000064">
    <property type="protein sequence ID" value="DBA00426.1"/>
    <property type="molecule type" value="Genomic_DNA"/>
</dbReference>
<evidence type="ECO:0008006" key="4">
    <source>
        <dbReference type="Google" id="ProtNLM"/>
    </source>
</evidence>
<gene>
    <name evidence="2" type="ORF">N0F65_012957</name>
</gene>
<evidence type="ECO:0000256" key="1">
    <source>
        <dbReference type="SAM" id="SignalP"/>
    </source>
</evidence>
<organism evidence="2 3">
    <name type="scientific">Lagenidium giganteum</name>
    <dbReference type="NCBI Taxonomy" id="4803"/>
    <lineage>
        <taxon>Eukaryota</taxon>
        <taxon>Sar</taxon>
        <taxon>Stramenopiles</taxon>
        <taxon>Oomycota</taxon>
        <taxon>Peronosporomycetes</taxon>
        <taxon>Pythiales</taxon>
        <taxon>Pythiaceae</taxon>
    </lineage>
</organism>